<dbReference type="Proteomes" id="UP000005408">
    <property type="component" value="Unassembled WGS sequence"/>
</dbReference>
<accession>A0A8W8NY37</accession>
<dbReference type="Gene3D" id="1.10.238.10">
    <property type="entry name" value="EF-hand"/>
    <property type="match status" value="1"/>
</dbReference>
<dbReference type="OMA" id="LIKETCI"/>
<name>A0A8W8NY37_MAGGI</name>
<protein>
    <recommendedName>
        <fullName evidence="7">EF-hand domain-containing protein</fullName>
    </recommendedName>
</protein>
<proteinExistence type="predicted"/>
<reference evidence="8" key="1">
    <citation type="submission" date="2022-08" db="UniProtKB">
        <authorList>
            <consortium name="EnsemblMetazoa"/>
        </authorList>
    </citation>
    <scope>IDENTIFICATION</scope>
    <source>
        <strain evidence="8">05x7-T-G4-1.051#20</strain>
    </source>
</reference>
<evidence type="ECO:0000256" key="4">
    <source>
        <dbReference type="ARBA" id="ARBA00023157"/>
    </source>
</evidence>
<dbReference type="GO" id="GO:0005576">
    <property type="term" value="C:extracellular region"/>
    <property type="evidence" value="ECO:0007669"/>
    <property type="project" value="UniProtKB-SubCell"/>
</dbReference>
<comment type="subcellular location">
    <subcellularLocation>
        <location evidence="1">Secreted</location>
    </subcellularLocation>
</comment>
<keyword evidence="5" id="KW-0325">Glycoprotein</keyword>
<dbReference type="Pfam" id="PF10591">
    <property type="entry name" value="SPARC_Ca_bdg"/>
    <property type="match status" value="1"/>
</dbReference>
<evidence type="ECO:0000256" key="1">
    <source>
        <dbReference type="ARBA" id="ARBA00004613"/>
    </source>
</evidence>
<dbReference type="InterPro" id="IPR018247">
    <property type="entry name" value="EF_Hand_1_Ca_BS"/>
</dbReference>
<feature type="chain" id="PRO_5042432231" description="EF-hand domain-containing protein" evidence="6">
    <location>
        <begin position="22"/>
        <end position="131"/>
    </location>
</feature>
<evidence type="ECO:0000313" key="8">
    <source>
        <dbReference type="EnsemblMetazoa" id="G846.2:cds"/>
    </source>
</evidence>
<dbReference type="InterPro" id="IPR019577">
    <property type="entry name" value="SPARC/Testican_Ca-bd-dom"/>
</dbReference>
<evidence type="ECO:0000313" key="9">
    <source>
        <dbReference type="Proteomes" id="UP000005408"/>
    </source>
</evidence>
<keyword evidence="2" id="KW-0964">Secreted</keyword>
<dbReference type="GO" id="GO:0005509">
    <property type="term" value="F:calcium ion binding"/>
    <property type="evidence" value="ECO:0007669"/>
    <property type="project" value="InterPro"/>
</dbReference>
<evidence type="ECO:0000256" key="5">
    <source>
        <dbReference type="ARBA" id="ARBA00023180"/>
    </source>
</evidence>
<feature type="signal peptide" evidence="6">
    <location>
        <begin position="1"/>
        <end position="21"/>
    </location>
</feature>
<keyword evidence="3" id="KW-0106">Calcium</keyword>
<sequence>MFRYFLIFSLTFLLLTEDVSGGWRRRFRKFVRKAVKVAKTVATVHTVAKVAGAVVGKRSTDDEIFSLNVCNFNSFDLDDDQKISETELSTLIDITGAEDLDEFFEKLDVNKDDAVTIQEYKSSQLIKETCI</sequence>
<dbReference type="SUPFAM" id="SSF47473">
    <property type="entry name" value="EF-hand"/>
    <property type="match status" value="1"/>
</dbReference>
<evidence type="ECO:0000259" key="7">
    <source>
        <dbReference type="PROSITE" id="PS50222"/>
    </source>
</evidence>
<dbReference type="PROSITE" id="PS00018">
    <property type="entry name" value="EF_HAND_1"/>
    <property type="match status" value="2"/>
</dbReference>
<dbReference type="PROSITE" id="PS50222">
    <property type="entry name" value="EF_HAND_2"/>
    <property type="match status" value="1"/>
</dbReference>
<keyword evidence="6" id="KW-0732">Signal</keyword>
<keyword evidence="9" id="KW-1185">Reference proteome</keyword>
<evidence type="ECO:0000256" key="2">
    <source>
        <dbReference type="ARBA" id="ARBA00022525"/>
    </source>
</evidence>
<feature type="domain" description="EF-hand" evidence="7">
    <location>
        <begin position="72"/>
        <end position="98"/>
    </location>
</feature>
<keyword evidence="4" id="KW-1015">Disulfide bond</keyword>
<dbReference type="InterPro" id="IPR011992">
    <property type="entry name" value="EF-hand-dom_pair"/>
</dbReference>
<organism evidence="8 9">
    <name type="scientific">Magallana gigas</name>
    <name type="common">Pacific oyster</name>
    <name type="synonym">Crassostrea gigas</name>
    <dbReference type="NCBI Taxonomy" id="29159"/>
    <lineage>
        <taxon>Eukaryota</taxon>
        <taxon>Metazoa</taxon>
        <taxon>Spiralia</taxon>
        <taxon>Lophotrochozoa</taxon>
        <taxon>Mollusca</taxon>
        <taxon>Bivalvia</taxon>
        <taxon>Autobranchia</taxon>
        <taxon>Pteriomorphia</taxon>
        <taxon>Ostreida</taxon>
        <taxon>Ostreoidea</taxon>
        <taxon>Ostreidae</taxon>
        <taxon>Magallana</taxon>
    </lineage>
</organism>
<dbReference type="AlphaFoldDB" id="A0A8W8NY37"/>
<dbReference type="EnsemblMetazoa" id="G846.2">
    <property type="protein sequence ID" value="G846.2:cds"/>
    <property type="gene ID" value="G846"/>
</dbReference>
<evidence type="ECO:0000256" key="3">
    <source>
        <dbReference type="ARBA" id="ARBA00022837"/>
    </source>
</evidence>
<evidence type="ECO:0000256" key="6">
    <source>
        <dbReference type="SAM" id="SignalP"/>
    </source>
</evidence>
<dbReference type="InterPro" id="IPR002048">
    <property type="entry name" value="EF_hand_dom"/>
</dbReference>
<dbReference type="EnsemblMetazoa" id="G846.1">
    <property type="protein sequence ID" value="G846.1:cds"/>
    <property type="gene ID" value="G846"/>
</dbReference>